<evidence type="ECO:0000256" key="1">
    <source>
        <dbReference type="ARBA" id="ARBA00022737"/>
    </source>
</evidence>
<keyword evidence="5" id="KW-1185">Reference proteome</keyword>
<feature type="compositionally biased region" description="Basic and acidic residues" evidence="2">
    <location>
        <begin position="372"/>
        <end position="388"/>
    </location>
</feature>
<dbReference type="InterPro" id="IPR013766">
    <property type="entry name" value="Thioredoxin_domain"/>
</dbReference>
<dbReference type="SUPFAM" id="SSF52833">
    <property type="entry name" value="Thioredoxin-like"/>
    <property type="match status" value="1"/>
</dbReference>
<feature type="compositionally biased region" description="Pro residues" evidence="2">
    <location>
        <begin position="357"/>
        <end position="367"/>
    </location>
</feature>
<dbReference type="InterPro" id="IPR036249">
    <property type="entry name" value="Thioredoxin-like_sf"/>
</dbReference>
<dbReference type="PROSITE" id="PS51352">
    <property type="entry name" value="THIOREDOXIN_2"/>
    <property type="match status" value="1"/>
</dbReference>
<accession>A0A9P0FWB6</accession>
<dbReference type="SUPFAM" id="SSF101898">
    <property type="entry name" value="NHL repeat"/>
    <property type="match status" value="1"/>
</dbReference>
<dbReference type="CDD" id="cd14951">
    <property type="entry name" value="NHL-2_like"/>
    <property type="match status" value="1"/>
</dbReference>
<dbReference type="PANTHER" id="PTHR46388:SF2">
    <property type="entry name" value="NHL REPEAT-CONTAINING PROTEIN 2"/>
    <property type="match status" value="1"/>
</dbReference>
<sequence length="752" mass="83625">MELSSLDYVAQACMDLNDAMSSVQSEAERDALIVNHIKKVWPTVIPMDDFKKNLEWVNVSEPISLAQHCADKIVILDFWTYCCINCYHVLPDLAHIEKLHKVENGLVVLGVHCAKFTNEKDSSKVLAAVQRYNIHHPVVNDAESHMWEAMGIRCWPTLLILGPANKPLFVLTGEGHKEELVWFVGNALRHFGTRIATTPLPMSLSGQVKRKEDDMLYFPSKLALNPFYRGRTDEPFLAISDTGHHRVLLTDCSGIVLRIIGGCEPGFKDGKLVDAQFDSPQGLCWLSSNVLAVCDTNNHSVRAIHLDEGTVEVLAGTGEQGAHGDQGGKCMGVQPLASPWDVMLYTTPDMDMSVRPLLPPPPPPPAAPGTTEKQKDDGKDDANKEKEKKDEKRRVLLIACAGSHQIWALFLDTTIWWKYKTFTEGTCVCIAGSGQEAARNSAYPNSAAFAQPSGITLRMGTSPEIFIADSESSSIRRLALTTGQVSTLCGGDRNPLNLFAFGDVDDTGVDAKLQHPLGVAYCDSSKTLYVADTYNHKIKKVEVGPQKVTTLNPTMIETTDPATFNEPSGLSITADGKYLYIADTNNHCVKILNLTKNVCQDFKVRLLEPKFTEPENLILYKNDMFLNRKCGNLIIYFNITLDSDKKNVKFTPGAPQNWLVCVRDENNVDVTQDFEFINSSHKGTKLPGRVEMKLKQKTDKFLFRLYMSFHTSLCDATVCFPHSFTLRSTILVRASVKMVESYRISCTVNPNR</sequence>
<name>A0A9P0FWB6_CHRIL</name>
<feature type="region of interest" description="Disordered" evidence="2">
    <location>
        <begin position="351"/>
        <end position="388"/>
    </location>
</feature>
<dbReference type="EMBL" id="LR824007">
    <property type="protein sequence ID" value="CAH0603299.1"/>
    <property type="molecule type" value="Genomic_DNA"/>
</dbReference>
<dbReference type="OrthoDB" id="273823at2759"/>
<proteinExistence type="predicted"/>
<dbReference type="InterPro" id="IPR001258">
    <property type="entry name" value="NHL_repeat"/>
</dbReference>
<dbReference type="Pfam" id="PF13905">
    <property type="entry name" value="Thioredoxin_8"/>
    <property type="match status" value="1"/>
</dbReference>
<organism evidence="4 5">
    <name type="scientific">Chrysodeixis includens</name>
    <name type="common">Soybean looper</name>
    <name type="synonym">Pseudoplusia includens</name>
    <dbReference type="NCBI Taxonomy" id="689277"/>
    <lineage>
        <taxon>Eukaryota</taxon>
        <taxon>Metazoa</taxon>
        <taxon>Ecdysozoa</taxon>
        <taxon>Arthropoda</taxon>
        <taxon>Hexapoda</taxon>
        <taxon>Insecta</taxon>
        <taxon>Pterygota</taxon>
        <taxon>Neoptera</taxon>
        <taxon>Endopterygota</taxon>
        <taxon>Lepidoptera</taxon>
        <taxon>Glossata</taxon>
        <taxon>Ditrysia</taxon>
        <taxon>Noctuoidea</taxon>
        <taxon>Noctuidae</taxon>
        <taxon>Plusiinae</taxon>
        <taxon>Chrysodeixis</taxon>
    </lineage>
</organism>
<dbReference type="InterPro" id="IPR011042">
    <property type="entry name" value="6-blade_b-propeller_TolB-like"/>
</dbReference>
<dbReference type="InterPro" id="IPR045302">
    <property type="entry name" value="NHL2_NHL_rpt_dom"/>
</dbReference>
<dbReference type="AlphaFoldDB" id="A0A9P0FWB6"/>
<dbReference type="PANTHER" id="PTHR46388">
    <property type="entry name" value="NHL REPEAT-CONTAINING PROTEIN 2"/>
    <property type="match status" value="1"/>
</dbReference>
<dbReference type="Pfam" id="PF01436">
    <property type="entry name" value="NHL"/>
    <property type="match status" value="3"/>
</dbReference>
<gene>
    <name evidence="4" type="ORF">CINC_LOCUS10593</name>
</gene>
<reference evidence="4" key="1">
    <citation type="submission" date="2021-12" db="EMBL/GenBank/DDBJ databases">
        <authorList>
            <person name="King R."/>
        </authorList>
    </citation>
    <scope>NUCLEOTIDE SEQUENCE</scope>
</reference>
<evidence type="ECO:0000259" key="3">
    <source>
        <dbReference type="PROSITE" id="PS51352"/>
    </source>
</evidence>
<dbReference type="InterPro" id="IPR012336">
    <property type="entry name" value="Thioredoxin-like_fold"/>
</dbReference>
<dbReference type="Gene3D" id="3.40.30.10">
    <property type="entry name" value="Glutaredoxin"/>
    <property type="match status" value="1"/>
</dbReference>
<feature type="domain" description="Thioredoxin" evidence="3">
    <location>
        <begin position="14"/>
        <end position="189"/>
    </location>
</feature>
<protein>
    <recommendedName>
        <fullName evidence="3">Thioredoxin domain-containing protein</fullName>
    </recommendedName>
</protein>
<evidence type="ECO:0000313" key="4">
    <source>
        <dbReference type="EMBL" id="CAH0603299.1"/>
    </source>
</evidence>
<dbReference type="Gene3D" id="2.120.10.30">
    <property type="entry name" value="TolB, C-terminal domain"/>
    <property type="match status" value="3"/>
</dbReference>
<evidence type="ECO:0000256" key="2">
    <source>
        <dbReference type="SAM" id="MobiDB-lite"/>
    </source>
</evidence>
<evidence type="ECO:0000313" key="5">
    <source>
        <dbReference type="Proteomes" id="UP001154114"/>
    </source>
</evidence>
<keyword evidence="1" id="KW-0677">Repeat</keyword>
<dbReference type="Proteomes" id="UP001154114">
    <property type="component" value="Chromosome 4"/>
</dbReference>